<dbReference type="Proteomes" id="UP000554482">
    <property type="component" value="Unassembled WGS sequence"/>
</dbReference>
<proteinExistence type="predicted"/>
<reference evidence="1 2" key="1">
    <citation type="submission" date="2020-06" db="EMBL/GenBank/DDBJ databases">
        <title>Transcriptomic and genomic resources for Thalictrum thalictroides and T. hernandezii: Facilitating candidate gene discovery in an emerging model plant lineage.</title>
        <authorList>
            <person name="Arias T."/>
            <person name="Riano-Pachon D.M."/>
            <person name="Di Stilio V.S."/>
        </authorList>
    </citation>
    <scope>NUCLEOTIDE SEQUENCE [LARGE SCALE GENOMIC DNA]</scope>
    <source>
        <strain evidence="2">cv. WT478/WT964</strain>
        <tissue evidence="1">Leaves</tissue>
    </source>
</reference>
<accession>A0A7J6V9L5</accession>
<dbReference type="EMBL" id="JABWDY010036593">
    <property type="protein sequence ID" value="KAF5181072.1"/>
    <property type="molecule type" value="Genomic_DNA"/>
</dbReference>
<gene>
    <name evidence="1" type="ORF">FRX31_029341</name>
</gene>
<name>A0A7J6V9L5_THATH</name>
<organism evidence="1 2">
    <name type="scientific">Thalictrum thalictroides</name>
    <name type="common">Rue-anemone</name>
    <name type="synonym">Anemone thalictroides</name>
    <dbReference type="NCBI Taxonomy" id="46969"/>
    <lineage>
        <taxon>Eukaryota</taxon>
        <taxon>Viridiplantae</taxon>
        <taxon>Streptophyta</taxon>
        <taxon>Embryophyta</taxon>
        <taxon>Tracheophyta</taxon>
        <taxon>Spermatophyta</taxon>
        <taxon>Magnoliopsida</taxon>
        <taxon>Ranunculales</taxon>
        <taxon>Ranunculaceae</taxon>
        <taxon>Thalictroideae</taxon>
        <taxon>Thalictrum</taxon>
    </lineage>
</organism>
<keyword evidence="2" id="KW-1185">Reference proteome</keyword>
<protein>
    <submittedName>
        <fullName evidence="1">Uncharacterized protein</fullName>
    </submittedName>
</protein>
<sequence>MNSINIRLYRGSAEVTPSAPLQEMNIFYVNFSANWNSCQLSTDGVQAEEDGIYMYRAQ</sequence>
<dbReference type="AlphaFoldDB" id="A0A7J6V9L5"/>
<evidence type="ECO:0000313" key="2">
    <source>
        <dbReference type="Proteomes" id="UP000554482"/>
    </source>
</evidence>
<evidence type="ECO:0000313" key="1">
    <source>
        <dbReference type="EMBL" id="KAF5181072.1"/>
    </source>
</evidence>
<comment type="caution">
    <text evidence="1">The sequence shown here is derived from an EMBL/GenBank/DDBJ whole genome shotgun (WGS) entry which is preliminary data.</text>
</comment>
<feature type="non-terminal residue" evidence="1">
    <location>
        <position position="1"/>
    </location>
</feature>